<keyword evidence="3" id="KW-1185">Reference proteome</keyword>
<sequence>MTEERECKRLGVHTLFSALLLLSALFAGTPLAAAQDYKMTCPNEHKSMRLSVSGNYHGYPFSEVEKAALQSVACPDDTASRKALRNLAAENLQVNVTIQRYAGQTLRGFVAVTLRSGGATLSSSSSSLSQFANSLPPSALSDNIYTTIQRVWDNLEYQQEQDPAATQKALEHVS</sequence>
<reference evidence="2 3" key="1">
    <citation type="submission" date="2021-03" db="EMBL/GenBank/DDBJ databases">
        <title>The complete genome sequence of Acetobacter suratthaniensis TBRC 1719.</title>
        <authorList>
            <person name="Charoenyingcharoen P."/>
            <person name="Yukphan P."/>
        </authorList>
    </citation>
    <scope>NUCLEOTIDE SEQUENCE [LARGE SCALE GENOMIC DNA]</scope>
    <source>
        <strain evidence="2 3">TBRC 1719</strain>
    </source>
</reference>
<proteinExistence type="predicted"/>
<evidence type="ECO:0000256" key="1">
    <source>
        <dbReference type="SAM" id="SignalP"/>
    </source>
</evidence>
<dbReference type="EMBL" id="JAFVMG010000003">
    <property type="protein sequence ID" value="MBO1327825.1"/>
    <property type="molecule type" value="Genomic_DNA"/>
</dbReference>
<feature type="signal peptide" evidence="1">
    <location>
        <begin position="1"/>
        <end position="32"/>
    </location>
</feature>
<dbReference type="RefSeq" id="WP_207853439.1">
    <property type="nucleotide sequence ID" value="NZ_JAFVMG010000003.1"/>
</dbReference>
<accession>A0ABS3LKX1</accession>
<gene>
    <name evidence="2" type="ORF">J2D75_04950</name>
</gene>
<comment type="caution">
    <text evidence="2">The sequence shown here is derived from an EMBL/GenBank/DDBJ whole genome shotgun (WGS) entry which is preliminary data.</text>
</comment>
<dbReference type="Proteomes" id="UP000664399">
    <property type="component" value="Unassembled WGS sequence"/>
</dbReference>
<feature type="chain" id="PRO_5045953003" evidence="1">
    <location>
        <begin position="33"/>
        <end position="174"/>
    </location>
</feature>
<organism evidence="2 3">
    <name type="scientific">Acetobacter suratthaniensis</name>
    <dbReference type="NCBI Taxonomy" id="1502841"/>
    <lineage>
        <taxon>Bacteria</taxon>
        <taxon>Pseudomonadati</taxon>
        <taxon>Pseudomonadota</taxon>
        <taxon>Alphaproteobacteria</taxon>
        <taxon>Acetobacterales</taxon>
        <taxon>Acetobacteraceae</taxon>
        <taxon>Acetobacter</taxon>
    </lineage>
</organism>
<evidence type="ECO:0000313" key="2">
    <source>
        <dbReference type="EMBL" id="MBO1327825.1"/>
    </source>
</evidence>
<evidence type="ECO:0000313" key="3">
    <source>
        <dbReference type="Proteomes" id="UP000664399"/>
    </source>
</evidence>
<protein>
    <submittedName>
        <fullName evidence="2">Uncharacterized protein</fullName>
    </submittedName>
</protein>
<keyword evidence="1" id="KW-0732">Signal</keyword>
<name>A0ABS3LKX1_9PROT</name>